<evidence type="ECO:0000256" key="1">
    <source>
        <dbReference type="SAM" id="SignalP"/>
    </source>
</evidence>
<accession>A0ABQ8KZQ4</accession>
<dbReference type="EMBL" id="JACTAM010002856">
    <property type="protein sequence ID" value="KAI2642401.1"/>
    <property type="molecule type" value="Genomic_DNA"/>
</dbReference>
<dbReference type="PANTHER" id="PTHR46670:SF3">
    <property type="entry name" value="ENDONUCLEASE_EXONUCLEASE_PHOSPHATASE DOMAIN-CONTAINING PROTEIN"/>
    <property type="match status" value="1"/>
</dbReference>
<evidence type="ECO:0000313" key="2">
    <source>
        <dbReference type="EMBL" id="KAI2642401.1"/>
    </source>
</evidence>
<sequence length="281" mass="32142">MNLNSACCLLLTVLRIIVTWNSEQQFAIFSSLMTTATMTFTYTSSELIRLNDRSVMLPSDIYLRCSDLGVLRRPRYIHRGVRSTQRTQPTTTVIPDNIPVILSYERRSRRRCLSPRRANLNLLRSLSEASQHDFLLQEPNQLEIKMALINARSILNKTFLLNDFFVTNNLDFLFITETWLTADDLSTLSELSPVYCNYFSCPRTSSRVGGVAVIFKDTFKCKPLPAKTYFSFEVLMCTVELSTPLLCVLIYRPPKANNVFIKEFSDFLSDVVPCADNLLIS</sequence>
<keyword evidence="1" id="KW-0732">Signal</keyword>
<comment type="caution">
    <text evidence="2">The sequence shown here is derived from an EMBL/GenBank/DDBJ whole genome shotgun (WGS) entry which is preliminary data.</text>
</comment>
<evidence type="ECO:0008006" key="4">
    <source>
        <dbReference type="Google" id="ProtNLM"/>
    </source>
</evidence>
<dbReference type="SUPFAM" id="SSF56219">
    <property type="entry name" value="DNase I-like"/>
    <property type="match status" value="1"/>
</dbReference>
<keyword evidence="3" id="KW-1185">Reference proteome</keyword>
<organism evidence="2 3">
    <name type="scientific">Labeo rohita</name>
    <name type="common">Indian major carp</name>
    <name type="synonym">Cyprinus rohita</name>
    <dbReference type="NCBI Taxonomy" id="84645"/>
    <lineage>
        <taxon>Eukaryota</taxon>
        <taxon>Metazoa</taxon>
        <taxon>Chordata</taxon>
        <taxon>Craniata</taxon>
        <taxon>Vertebrata</taxon>
        <taxon>Euteleostomi</taxon>
        <taxon>Actinopterygii</taxon>
        <taxon>Neopterygii</taxon>
        <taxon>Teleostei</taxon>
        <taxon>Ostariophysi</taxon>
        <taxon>Cypriniformes</taxon>
        <taxon>Cyprinidae</taxon>
        <taxon>Labeoninae</taxon>
        <taxon>Labeonini</taxon>
        <taxon>Labeo</taxon>
    </lineage>
</organism>
<reference evidence="2 3" key="1">
    <citation type="submission" date="2022-01" db="EMBL/GenBank/DDBJ databases">
        <title>A high-quality chromosome-level genome assembly of rohu carp, Labeo rohita.</title>
        <authorList>
            <person name="Arick M.A. II"/>
            <person name="Hsu C.-Y."/>
            <person name="Magbanua Z."/>
            <person name="Pechanova O."/>
            <person name="Grover C."/>
            <person name="Miller E."/>
            <person name="Thrash A."/>
            <person name="Ezzel L."/>
            <person name="Alam S."/>
            <person name="Benzie J."/>
            <person name="Hamilton M."/>
            <person name="Karsi A."/>
            <person name="Lawrence M.L."/>
            <person name="Peterson D.G."/>
        </authorList>
    </citation>
    <scope>NUCLEOTIDE SEQUENCE [LARGE SCALE GENOMIC DNA]</scope>
    <source>
        <strain evidence="3">BAU-BD-2019</strain>
        <tissue evidence="2">Blood</tissue>
    </source>
</reference>
<dbReference type="Proteomes" id="UP000830375">
    <property type="component" value="Unassembled WGS sequence"/>
</dbReference>
<dbReference type="Gene3D" id="3.60.10.10">
    <property type="entry name" value="Endonuclease/exonuclease/phosphatase"/>
    <property type="match status" value="1"/>
</dbReference>
<feature type="chain" id="PRO_5047440993" description="Tick transposon" evidence="1">
    <location>
        <begin position="23"/>
        <end position="281"/>
    </location>
</feature>
<protein>
    <recommendedName>
        <fullName evidence="4">Tick transposon</fullName>
    </recommendedName>
</protein>
<evidence type="ECO:0000313" key="3">
    <source>
        <dbReference type="Proteomes" id="UP000830375"/>
    </source>
</evidence>
<proteinExistence type="predicted"/>
<name>A0ABQ8KZQ4_LABRO</name>
<dbReference type="InterPro" id="IPR036691">
    <property type="entry name" value="Endo/exonu/phosph_ase_sf"/>
</dbReference>
<gene>
    <name evidence="2" type="ORF">H4Q32_029497</name>
</gene>
<dbReference type="PANTHER" id="PTHR46670">
    <property type="entry name" value="ENDO/EXONUCLEASE/PHOSPHATASE DOMAIN-CONTAINING PROTEIN"/>
    <property type="match status" value="1"/>
</dbReference>
<feature type="signal peptide" evidence="1">
    <location>
        <begin position="1"/>
        <end position="22"/>
    </location>
</feature>